<name>A0ABZ1BLZ7_9FIRM</name>
<dbReference type="Proteomes" id="UP001333102">
    <property type="component" value="Chromosome"/>
</dbReference>
<evidence type="ECO:0000313" key="2">
    <source>
        <dbReference type="EMBL" id="WRP13709.1"/>
    </source>
</evidence>
<proteinExistence type="predicted"/>
<keyword evidence="3" id="KW-1185">Reference proteome</keyword>
<feature type="domain" description="Tc1-like transposase DDE" evidence="1">
    <location>
        <begin position="189"/>
        <end position="339"/>
    </location>
</feature>
<organism evidence="2 3">
    <name type="scientific">Geochorda subterranea</name>
    <dbReference type="NCBI Taxonomy" id="3109564"/>
    <lineage>
        <taxon>Bacteria</taxon>
        <taxon>Bacillati</taxon>
        <taxon>Bacillota</taxon>
        <taxon>Limnochordia</taxon>
        <taxon>Limnochordales</taxon>
        <taxon>Geochordaceae</taxon>
        <taxon>Geochorda</taxon>
    </lineage>
</organism>
<reference evidence="3" key="1">
    <citation type="submission" date="2023-12" db="EMBL/GenBank/DDBJ databases">
        <title>Novel isolates from deep terrestrial aquifers shed light on the physiology and ecology of the class Limnochordia.</title>
        <authorList>
            <person name="Karnachuk O.V."/>
            <person name="Lukina A.P."/>
            <person name="Avakyan M.R."/>
            <person name="Kadnikov V."/>
            <person name="Begmatov S."/>
            <person name="Beletsky A.V."/>
            <person name="Mardanov A.V."/>
            <person name="Ravin N.V."/>
        </authorList>
    </citation>
    <scope>NUCLEOTIDE SEQUENCE [LARGE SCALE GENOMIC DNA]</scope>
    <source>
        <strain evidence="3">LN</strain>
    </source>
</reference>
<dbReference type="Gene3D" id="3.30.420.10">
    <property type="entry name" value="Ribonuclease H-like superfamily/Ribonuclease H"/>
    <property type="match status" value="1"/>
</dbReference>
<dbReference type="InterPro" id="IPR038717">
    <property type="entry name" value="Tc1-like_DDE_dom"/>
</dbReference>
<sequence>MAMRSADPVSWPLPELTADQRKALREWKFGQKVEHRLWLRASIIWGLFHHRSSVARVAACVGVTERTVRKWRDRFLEAGVAGLYDRPRSGRPPRFGPEQRCEVIALACDAPANYGFEGQTLWTYDTLTDAVRRTLGLPMSRSSIWRTLEQNALRPHRVRMWLHSPDPDFKPKVNRIVGLYRDPPDDAVILCIDEKTGMQALERKHETRRAIPGRPGRCEYEYIRHGTQSLLAAFDIRTGRVTARCGPTRTAEDLVSLLEAVAEAYREAARIIVIWDNLNIHHDGPQARWSRFNARHGGKFEFVYTPRHASWVNQVEIFFSILQRRCLKHGDFHSAEELRERVLAFIARWNTEEGHPFHWTFRGYPMQERAVA</sequence>
<evidence type="ECO:0000313" key="3">
    <source>
        <dbReference type="Proteomes" id="UP001333102"/>
    </source>
</evidence>
<dbReference type="Pfam" id="PF13565">
    <property type="entry name" value="HTH_32"/>
    <property type="match status" value="1"/>
</dbReference>
<dbReference type="Pfam" id="PF13358">
    <property type="entry name" value="DDE_3"/>
    <property type="match status" value="1"/>
</dbReference>
<dbReference type="InterPro" id="IPR012337">
    <property type="entry name" value="RNaseH-like_sf"/>
</dbReference>
<dbReference type="SUPFAM" id="SSF53098">
    <property type="entry name" value="Ribonuclease H-like"/>
    <property type="match status" value="1"/>
</dbReference>
<gene>
    <name evidence="2" type="ORF">VLY81_09685</name>
</gene>
<accession>A0ABZ1BLZ7</accession>
<protein>
    <submittedName>
        <fullName evidence="2">IS630 family transposase</fullName>
    </submittedName>
</protein>
<dbReference type="RefSeq" id="WP_324667954.1">
    <property type="nucleotide sequence ID" value="NZ_CP141614.1"/>
</dbReference>
<dbReference type="NCBIfam" id="NF033545">
    <property type="entry name" value="transpos_IS630"/>
    <property type="match status" value="1"/>
</dbReference>
<dbReference type="InterPro" id="IPR036397">
    <property type="entry name" value="RNaseH_sf"/>
</dbReference>
<evidence type="ECO:0000259" key="1">
    <source>
        <dbReference type="Pfam" id="PF13358"/>
    </source>
</evidence>
<dbReference type="InterPro" id="IPR047655">
    <property type="entry name" value="Transpos_IS630-like"/>
</dbReference>
<dbReference type="SUPFAM" id="SSF46689">
    <property type="entry name" value="Homeodomain-like"/>
    <property type="match status" value="1"/>
</dbReference>
<dbReference type="InterPro" id="IPR009057">
    <property type="entry name" value="Homeodomain-like_sf"/>
</dbReference>
<dbReference type="EMBL" id="CP141614">
    <property type="protein sequence ID" value="WRP13709.1"/>
    <property type="molecule type" value="Genomic_DNA"/>
</dbReference>